<dbReference type="PRINTS" id="PR00992">
    <property type="entry name" value="ALARACEMASE"/>
</dbReference>
<evidence type="ECO:0000256" key="4">
    <source>
        <dbReference type="HAMAP-Rule" id="MF_01201"/>
    </source>
</evidence>
<dbReference type="Gene3D" id="2.40.37.10">
    <property type="entry name" value="Lyase, Ornithine Decarboxylase, Chain A, domain 1"/>
    <property type="match status" value="1"/>
</dbReference>
<evidence type="ECO:0000256" key="1">
    <source>
        <dbReference type="ARBA" id="ARBA00001933"/>
    </source>
</evidence>
<comment type="similarity">
    <text evidence="4">Belongs to the alanine racemase family.</text>
</comment>
<evidence type="ECO:0000313" key="6">
    <source>
        <dbReference type="EMBL" id="MCP2333885.1"/>
    </source>
</evidence>
<dbReference type="EMBL" id="AUBJ02000001">
    <property type="protein sequence ID" value="MCP2333885.1"/>
    <property type="molecule type" value="Genomic_DNA"/>
</dbReference>
<gene>
    <name evidence="6" type="ORF">G443_004155</name>
</gene>
<dbReference type="InterPro" id="IPR011079">
    <property type="entry name" value="Ala_racemase_C"/>
</dbReference>
<dbReference type="NCBIfam" id="TIGR00492">
    <property type="entry name" value="alr"/>
    <property type="match status" value="1"/>
</dbReference>
<dbReference type="SUPFAM" id="SSF51419">
    <property type="entry name" value="PLP-binding barrel"/>
    <property type="match status" value="1"/>
</dbReference>
<dbReference type="InterPro" id="IPR029066">
    <property type="entry name" value="PLP-binding_barrel"/>
</dbReference>
<keyword evidence="3 4" id="KW-0413">Isomerase</keyword>
<dbReference type="CDD" id="cd00430">
    <property type="entry name" value="PLPDE_III_AR"/>
    <property type="match status" value="1"/>
</dbReference>
<dbReference type="InterPro" id="IPR001608">
    <property type="entry name" value="Ala_racemase_N"/>
</dbReference>
<feature type="binding site" evidence="4">
    <location>
        <position position="138"/>
    </location>
    <ligand>
        <name>substrate</name>
    </ligand>
</feature>
<dbReference type="InterPro" id="IPR009006">
    <property type="entry name" value="Ala_racemase/Decarboxylase_C"/>
</dbReference>
<feature type="active site" description="Proton acceptor; specific for L-alanine" evidence="4">
    <location>
        <position position="269"/>
    </location>
</feature>
<comment type="caution">
    <text evidence="6">The sequence shown here is derived from an EMBL/GenBank/DDBJ whole genome shotgun (WGS) entry which is preliminary data.</text>
</comment>
<dbReference type="SMART" id="SM01005">
    <property type="entry name" value="Ala_racemase_C"/>
    <property type="match status" value="1"/>
</dbReference>
<keyword evidence="2 4" id="KW-0663">Pyridoxal phosphate</keyword>
<accession>A0ABT1JMX6</accession>
<dbReference type="EC" id="5.1.1.1" evidence="4"/>
<dbReference type="Gene3D" id="3.20.20.10">
    <property type="entry name" value="Alanine racemase"/>
    <property type="match status" value="1"/>
</dbReference>
<feature type="active site" description="Proton acceptor; specific for D-alanine" evidence="4">
    <location>
        <position position="40"/>
    </location>
</feature>
<feature type="domain" description="Alanine racemase C-terminal" evidence="5">
    <location>
        <begin position="248"/>
        <end position="375"/>
    </location>
</feature>
<sequence>MTSWTARGGLAEATVDLDAIAHNTALLAARATAPVLAVVKADAFGHGMLPVTRTVLDAGATWLGVATNAEALRLREAGVTAPVLSWLHAHDEDFDAAILAGVDLGVSSAEHLERIAECATRVGTRAAVHLKVDTGLRRGGADHTAWRGLLDRAAWLQRRGRLLVRGVWSHLGAAGAPAASPPVGTQVRAFELALREARDAGLDPELRHLANSAATLTEPATHYDLVRVGIALYGVEPVAGRSGGLRPAMTLRSRTVLVKKVPAGEGVSYEHRYRTSGESTLALVPVGFADGVPRLASNRGAALLAGRRRPVAGLVAMDQLVLDLGRDEANLGDEVLVLGPGDDGEPTAAEWAAWAETNPHEVLTGIGARIPRRYLGGARATRELEELSLV</sequence>
<comment type="function">
    <text evidence="4">Catalyzes the interconversion of L-alanine and D-alanine. May also act on other amino acids.</text>
</comment>
<reference evidence="6 7" key="1">
    <citation type="submission" date="2022-06" db="EMBL/GenBank/DDBJ databases">
        <title>Genomic Encyclopedia of Type Strains, Phase I: the one thousand microbial genomes (KMG-I) project.</title>
        <authorList>
            <person name="Kyrpides N."/>
        </authorList>
    </citation>
    <scope>NUCLEOTIDE SEQUENCE [LARGE SCALE GENOMIC DNA]</scope>
    <source>
        <strain evidence="6 7">DSM 43889</strain>
    </source>
</reference>
<protein>
    <recommendedName>
        <fullName evidence="4">Alanine racemase</fullName>
        <ecNumber evidence="4">5.1.1.1</ecNumber>
    </recommendedName>
</protein>
<dbReference type="Pfam" id="PF00842">
    <property type="entry name" value="Ala_racemase_C"/>
    <property type="match status" value="1"/>
</dbReference>
<feature type="binding site" evidence="4">
    <location>
        <position position="317"/>
    </location>
    <ligand>
        <name>substrate</name>
    </ligand>
</feature>
<feature type="modified residue" description="N6-(pyridoxal phosphate)lysine" evidence="4">
    <location>
        <position position="40"/>
    </location>
</feature>
<evidence type="ECO:0000256" key="3">
    <source>
        <dbReference type="ARBA" id="ARBA00023235"/>
    </source>
</evidence>
<dbReference type="InterPro" id="IPR000821">
    <property type="entry name" value="Ala_racemase"/>
</dbReference>
<comment type="catalytic activity">
    <reaction evidence="4">
        <text>L-alanine = D-alanine</text>
        <dbReference type="Rhea" id="RHEA:20249"/>
        <dbReference type="ChEBI" id="CHEBI:57416"/>
        <dbReference type="ChEBI" id="CHEBI:57972"/>
        <dbReference type="EC" id="5.1.1.1"/>
    </reaction>
</comment>
<dbReference type="PANTHER" id="PTHR30511">
    <property type="entry name" value="ALANINE RACEMASE"/>
    <property type="match status" value="1"/>
</dbReference>
<dbReference type="RefSeq" id="WP_026419030.1">
    <property type="nucleotide sequence ID" value="NZ_AUBJ02000001.1"/>
</dbReference>
<comment type="cofactor">
    <cofactor evidence="1 4">
        <name>pyridoxal 5'-phosphate</name>
        <dbReference type="ChEBI" id="CHEBI:597326"/>
    </cofactor>
</comment>
<dbReference type="SUPFAM" id="SSF50621">
    <property type="entry name" value="Alanine racemase C-terminal domain-like"/>
    <property type="match status" value="1"/>
</dbReference>
<organism evidence="6 7">
    <name type="scientific">Actinoalloteichus caeruleus DSM 43889</name>
    <dbReference type="NCBI Taxonomy" id="1120930"/>
    <lineage>
        <taxon>Bacteria</taxon>
        <taxon>Bacillati</taxon>
        <taxon>Actinomycetota</taxon>
        <taxon>Actinomycetes</taxon>
        <taxon>Pseudonocardiales</taxon>
        <taxon>Pseudonocardiaceae</taxon>
        <taxon>Actinoalloteichus</taxon>
        <taxon>Actinoalloteichus cyanogriseus</taxon>
    </lineage>
</organism>
<keyword evidence="7" id="KW-1185">Reference proteome</keyword>
<dbReference type="PANTHER" id="PTHR30511:SF0">
    <property type="entry name" value="ALANINE RACEMASE, CATABOLIC-RELATED"/>
    <property type="match status" value="1"/>
</dbReference>
<dbReference type="HAMAP" id="MF_01201">
    <property type="entry name" value="Ala_racemase"/>
    <property type="match status" value="1"/>
</dbReference>
<name>A0ABT1JMX6_ACTCY</name>
<evidence type="ECO:0000313" key="7">
    <source>
        <dbReference type="Proteomes" id="UP000791080"/>
    </source>
</evidence>
<dbReference type="Proteomes" id="UP000791080">
    <property type="component" value="Unassembled WGS sequence"/>
</dbReference>
<evidence type="ECO:0000256" key="2">
    <source>
        <dbReference type="ARBA" id="ARBA00022898"/>
    </source>
</evidence>
<proteinExistence type="inferred from homology"/>
<evidence type="ECO:0000259" key="5">
    <source>
        <dbReference type="SMART" id="SM01005"/>
    </source>
</evidence>
<dbReference type="Pfam" id="PF01168">
    <property type="entry name" value="Ala_racemase_N"/>
    <property type="match status" value="1"/>
</dbReference>
<comment type="pathway">
    <text evidence="4">Amino-acid biosynthesis; D-alanine biosynthesis; D-alanine from L-alanine: step 1/1.</text>
</comment>